<dbReference type="Pfam" id="PF01757">
    <property type="entry name" value="Acyl_transf_3"/>
    <property type="match status" value="1"/>
</dbReference>
<name>A0AB73T975_9FIRM</name>
<dbReference type="GO" id="GO:0016747">
    <property type="term" value="F:acyltransferase activity, transferring groups other than amino-acyl groups"/>
    <property type="evidence" value="ECO:0007669"/>
    <property type="project" value="InterPro"/>
</dbReference>
<reference evidence="3 4" key="1">
    <citation type="submission" date="2018-05" db="EMBL/GenBank/DDBJ databases">
        <authorList>
            <person name="Goeker M."/>
            <person name="Huntemann M."/>
            <person name="Clum A."/>
            <person name="Pillay M."/>
            <person name="Palaniappan K."/>
            <person name="Varghese N."/>
            <person name="Mikhailova N."/>
            <person name="Stamatis D."/>
            <person name="Reddy T."/>
            <person name="Daum C."/>
            <person name="Shapiro N."/>
            <person name="Ivanova N."/>
            <person name="Kyrpides N."/>
            <person name="Woyke T."/>
        </authorList>
    </citation>
    <scope>NUCLEOTIDE SEQUENCE [LARGE SCALE GENOMIC DNA]</scope>
    <source>
        <strain evidence="3 4">DSM 26524</strain>
    </source>
</reference>
<feature type="transmembrane region" description="Helical" evidence="1">
    <location>
        <begin position="111"/>
        <end position="135"/>
    </location>
</feature>
<evidence type="ECO:0000313" key="3">
    <source>
        <dbReference type="EMBL" id="PWJ78649.1"/>
    </source>
</evidence>
<evidence type="ECO:0000259" key="2">
    <source>
        <dbReference type="Pfam" id="PF01757"/>
    </source>
</evidence>
<feature type="transmembrane region" description="Helical" evidence="1">
    <location>
        <begin position="142"/>
        <end position="164"/>
    </location>
</feature>
<feature type="transmembrane region" description="Helical" evidence="1">
    <location>
        <begin position="35"/>
        <end position="52"/>
    </location>
</feature>
<evidence type="ECO:0000313" key="4">
    <source>
        <dbReference type="Proteomes" id="UP000245412"/>
    </source>
</evidence>
<keyword evidence="4" id="KW-1185">Reference proteome</keyword>
<sequence length="363" mass="42146">MEKDNLPYIDCLKGIAIVFVVWGHCGSANRFYNTLYYLHLPIFIMVSGILLAHNKNWMFEKLSAKITKLVKRLMYPFFVFGALSIIQSYFYNITLNTNISIWYRVKEIFTLGYDACWFLPALCIGESIAVLIIFRENSRKKIFVSSICILLVAVILKGLLWRFYGEFYVESFLEGPIMWLLLILSRSLFFTFFVLVGYLLYNIICRVKSSRNKKVFLGMGGTTVIIVVLITMTGQFVDLRLVNWPSTIQYLLLSLSGSFAVIICFAIINKPSKLLSFLGKNSLIIMGVHFSLKKIWLSDIFLHSILPESFMSHYTIYSVLLTIVVLLFCVPYILIFNRAFPYLVDFNLLTRRIKQRKWLKKDI</sequence>
<evidence type="ECO:0000256" key="1">
    <source>
        <dbReference type="SAM" id="Phobius"/>
    </source>
</evidence>
<dbReference type="AlphaFoldDB" id="A0AB73T975"/>
<keyword evidence="1" id="KW-1133">Transmembrane helix</keyword>
<comment type="caution">
    <text evidence="3">The sequence shown here is derived from an EMBL/GenBank/DDBJ whole genome shotgun (WGS) entry which is preliminary data.</text>
</comment>
<gene>
    <name evidence="3" type="ORF">C7383_10117</name>
</gene>
<dbReference type="EMBL" id="QGGY01000001">
    <property type="protein sequence ID" value="PWJ78649.1"/>
    <property type="molecule type" value="Genomic_DNA"/>
</dbReference>
<dbReference type="PANTHER" id="PTHR37312">
    <property type="entry name" value="MEMBRANE-BOUND ACYLTRANSFERASE YKRP-RELATED"/>
    <property type="match status" value="1"/>
</dbReference>
<proteinExistence type="predicted"/>
<feature type="transmembrane region" description="Helical" evidence="1">
    <location>
        <begin position="215"/>
        <end position="236"/>
    </location>
</feature>
<feature type="transmembrane region" description="Helical" evidence="1">
    <location>
        <begin position="316"/>
        <end position="336"/>
    </location>
</feature>
<dbReference type="RefSeq" id="WP_187374111.1">
    <property type="nucleotide sequence ID" value="NZ_CABJAT010000001.1"/>
</dbReference>
<keyword evidence="1" id="KW-0472">Membrane</keyword>
<protein>
    <submittedName>
        <fullName evidence="3">Fucose 4-O-acetylase-like acetyltransferase</fullName>
    </submittedName>
</protein>
<feature type="transmembrane region" description="Helical" evidence="1">
    <location>
        <begin position="248"/>
        <end position="268"/>
    </location>
</feature>
<keyword evidence="1" id="KW-0812">Transmembrane</keyword>
<feature type="transmembrane region" description="Helical" evidence="1">
    <location>
        <begin position="176"/>
        <end position="203"/>
    </location>
</feature>
<dbReference type="InterPro" id="IPR002656">
    <property type="entry name" value="Acyl_transf_3_dom"/>
</dbReference>
<feature type="domain" description="Acyltransferase 3" evidence="2">
    <location>
        <begin position="7"/>
        <end position="329"/>
    </location>
</feature>
<feature type="transmembrane region" description="Helical" evidence="1">
    <location>
        <begin position="275"/>
        <end position="296"/>
    </location>
</feature>
<dbReference type="PANTHER" id="PTHR37312:SF1">
    <property type="entry name" value="MEMBRANE-BOUND ACYLTRANSFERASE YKRP-RELATED"/>
    <property type="match status" value="1"/>
</dbReference>
<dbReference type="InterPro" id="IPR052734">
    <property type="entry name" value="Nod_factor_acetyltransferase"/>
</dbReference>
<dbReference type="Proteomes" id="UP000245412">
    <property type="component" value="Unassembled WGS sequence"/>
</dbReference>
<accession>A0AB73T975</accession>
<organism evidence="3 4">
    <name type="scientific">Murimonas intestini</name>
    <dbReference type="NCBI Taxonomy" id="1337051"/>
    <lineage>
        <taxon>Bacteria</taxon>
        <taxon>Bacillati</taxon>
        <taxon>Bacillota</taxon>
        <taxon>Clostridia</taxon>
        <taxon>Lachnospirales</taxon>
        <taxon>Lachnospiraceae</taxon>
        <taxon>Murimonas</taxon>
    </lineage>
</organism>
<feature type="transmembrane region" description="Helical" evidence="1">
    <location>
        <begin position="73"/>
        <end position="91"/>
    </location>
</feature>